<evidence type="ECO:0000256" key="1">
    <source>
        <dbReference type="ARBA" id="ARBA00006518"/>
    </source>
</evidence>
<dbReference type="STRING" id="35525.A0A164LTU8"/>
<feature type="compositionally biased region" description="Polar residues" evidence="6">
    <location>
        <begin position="424"/>
        <end position="447"/>
    </location>
</feature>
<dbReference type="OrthoDB" id="27109at2759"/>
<comment type="similarity">
    <text evidence="1">Belongs to the SEC3 family.</text>
</comment>
<dbReference type="Pfam" id="PF15277">
    <property type="entry name" value="Sec3-PIP2_bind"/>
    <property type="match status" value="1"/>
</dbReference>
<evidence type="ECO:0000256" key="4">
    <source>
        <dbReference type="ARBA" id="ARBA00023054"/>
    </source>
</evidence>
<reference evidence="8 9" key="1">
    <citation type="submission" date="2016-03" db="EMBL/GenBank/DDBJ databases">
        <title>EvidentialGene: Evidence-directed Construction of Genes on Genomes.</title>
        <authorList>
            <person name="Gilbert D.G."/>
            <person name="Choi J.-H."/>
            <person name="Mockaitis K."/>
            <person name="Colbourne J."/>
            <person name="Pfrender M."/>
        </authorList>
    </citation>
    <scope>NUCLEOTIDE SEQUENCE [LARGE SCALE GENOMIC DNA]</scope>
    <source>
        <strain evidence="8 9">Xinb3</strain>
        <tissue evidence="8">Complete organism</tissue>
    </source>
</reference>
<feature type="coiled-coil region" evidence="5">
    <location>
        <begin position="167"/>
        <end position="201"/>
    </location>
</feature>
<proteinExistence type="inferred from homology"/>
<dbReference type="Pfam" id="PF09763">
    <property type="entry name" value="Sec3_CC"/>
    <property type="match status" value="1"/>
</dbReference>
<evidence type="ECO:0000256" key="5">
    <source>
        <dbReference type="SAM" id="Coils"/>
    </source>
</evidence>
<dbReference type="GO" id="GO:0005886">
    <property type="term" value="C:plasma membrane"/>
    <property type="evidence" value="ECO:0007669"/>
    <property type="project" value="TreeGrafter"/>
</dbReference>
<evidence type="ECO:0000256" key="2">
    <source>
        <dbReference type="ARBA" id="ARBA00022448"/>
    </source>
</evidence>
<evidence type="ECO:0000313" key="8">
    <source>
        <dbReference type="EMBL" id="KZS04427.1"/>
    </source>
</evidence>
<accession>A0A164LTU8</accession>
<dbReference type="GO" id="GO:0006887">
    <property type="term" value="P:exocytosis"/>
    <property type="evidence" value="ECO:0007669"/>
    <property type="project" value="UniProtKB-KW"/>
</dbReference>
<feature type="region of interest" description="Disordered" evidence="6">
    <location>
        <begin position="322"/>
        <end position="342"/>
    </location>
</feature>
<evidence type="ECO:0000256" key="6">
    <source>
        <dbReference type="SAM" id="MobiDB-lite"/>
    </source>
</evidence>
<dbReference type="InterPro" id="IPR048628">
    <property type="entry name" value="Sec3_C"/>
</dbReference>
<dbReference type="Gene3D" id="2.30.29.90">
    <property type="match status" value="1"/>
</dbReference>
<keyword evidence="9" id="KW-1185">Reference proteome</keyword>
<name>A0A164LTU8_9CRUS</name>
<keyword evidence="2" id="KW-0813">Transport</keyword>
<dbReference type="GO" id="GO:0006893">
    <property type="term" value="P:Golgi to plasma membrane transport"/>
    <property type="evidence" value="ECO:0007669"/>
    <property type="project" value="TreeGrafter"/>
</dbReference>
<evidence type="ECO:0000256" key="3">
    <source>
        <dbReference type="ARBA" id="ARBA00022483"/>
    </source>
</evidence>
<dbReference type="AlphaFoldDB" id="A0A164LTU8"/>
<gene>
    <name evidence="8" type="ORF">APZ42_032743</name>
</gene>
<sequence length="724" mass="81810">MAALRHSLQRELFSPAEERLVGLVHVTSVGKKKKAVPCFLCVAVTADQSIGAVIYKVKKTEKNNIYKKKSNWPLKELKVVDGIDGNKETAEFSLHFDKVYHWSASNVQERLLLFSILWKLCSKYLPKQSPMFNNIPPGITEDTVIPEASTALDHEVAIWMEANIQSLMGSEAQVIQLLNLLEAAENEAASIETELDKYENILLQARVAMATVGEKNVSLETANRNNRLLLMELNNLVAHLDIPHAQQVTLNNPDLNSPTGLQNAILAAKSLQRAMNAELKPGIEKMVAVQDQRRQLEKWRAKFTPTVTRQLNNLFIHLSNDSGETSSQSSRSSSSSQTTVSLAKHGKLHSQLQMYAPLMHWLKATDHGCYEKLLEVYTTSISKLYERDLRQFFDEARLKVIGLRERKLRGSDSGSEVGARHSLSIKNPSGTSVTAASPSGTIQQPSQNLLGNERELWTVEVDIHDRKRLEDLLECALAELEPVCLVEQEFCVAFFALDHGGHDVDESSTSQKTPERSINEEVRKMMSVLFAVLEPELVSFLATYEKVDSFSPLYVLVRLSQHVLSATDTGSFLSVTFGSSLVHVKRSFDRFFMTQLRSIEDSRQPRKSKCGILPFISNFEEFSVIIENIFKNSERRVDVDKWYTRLVRAMFDVIPKIAVENSKTPADIIKMENYHRLHALLSQLKIAVLEAEKKEAKQRYQEALQLYVILYFGRPLEKLNVSII</sequence>
<dbReference type="FunFam" id="2.30.29.90:FF:000009">
    <property type="entry name" value="Exocyst complex component"/>
    <property type="match status" value="1"/>
</dbReference>
<keyword evidence="4 5" id="KW-0175">Coiled coil</keyword>
<dbReference type="Proteomes" id="UP000076858">
    <property type="component" value="Unassembled WGS sequence"/>
</dbReference>
<evidence type="ECO:0000259" key="7">
    <source>
        <dbReference type="SMART" id="SM01313"/>
    </source>
</evidence>
<dbReference type="CDD" id="cd14683">
    <property type="entry name" value="PH-EXOC1"/>
    <property type="match status" value="1"/>
</dbReference>
<feature type="compositionally biased region" description="Low complexity" evidence="6">
    <location>
        <begin position="325"/>
        <end position="341"/>
    </location>
</feature>
<dbReference type="SMART" id="SM01313">
    <property type="entry name" value="Sec3-PIP2_bind"/>
    <property type="match status" value="1"/>
</dbReference>
<organism evidence="8 9">
    <name type="scientific">Daphnia magna</name>
    <dbReference type="NCBI Taxonomy" id="35525"/>
    <lineage>
        <taxon>Eukaryota</taxon>
        <taxon>Metazoa</taxon>
        <taxon>Ecdysozoa</taxon>
        <taxon>Arthropoda</taxon>
        <taxon>Crustacea</taxon>
        <taxon>Branchiopoda</taxon>
        <taxon>Diplostraca</taxon>
        <taxon>Cladocera</taxon>
        <taxon>Anomopoda</taxon>
        <taxon>Daphniidae</taxon>
        <taxon>Daphnia</taxon>
    </lineage>
</organism>
<feature type="domain" description="Exocyst complex component Sec3 PIP2-binding N-terminal" evidence="7">
    <location>
        <begin position="33"/>
        <end position="124"/>
    </location>
</feature>
<dbReference type="PANTHER" id="PTHR16092:SF14">
    <property type="entry name" value="EXOCYST COMPLEX COMPONENT 1 ISOFORM X1"/>
    <property type="match status" value="1"/>
</dbReference>
<keyword evidence="3" id="KW-0268">Exocytosis</keyword>
<dbReference type="PANTHER" id="PTHR16092">
    <property type="entry name" value="SEC3/SYNTAXIN-RELATED"/>
    <property type="match status" value="1"/>
</dbReference>
<protein>
    <submittedName>
        <fullName evidence="8">Exocyst complex component 1</fullName>
    </submittedName>
</protein>
<dbReference type="GO" id="GO:0005546">
    <property type="term" value="F:phosphatidylinositol-4,5-bisphosphate binding"/>
    <property type="evidence" value="ECO:0007669"/>
    <property type="project" value="TreeGrafter"/>
</dbReference>
<comment type="caution">
    <text evidence="8">The sequence shown here is derived from an EMBL/GenBank/DDBJ whole genome shotgun (WGS) entry which is preliminary data.</text>
</comment>
<dbReference type="GO" id="GO:0000145">
    <property type="term" value="C:exocyst"/>
    <property type="evidence" value="ECO:0007669"/>
    <property type="project" value="InterPro"/>
</dbReference>
<evidence type="ECO:0000313" key="9">
    <source>
        <dbReference type="Proteomes" id="UP000076858"/>
    </source>
</evidence>
<dbReference type="Pfam" id="PF20654">
    <property type="entry name" value="Sec3_C-term"/>
    <property type="match status" value="1"/>
</dbReference>
<dbReference type="InterPro" id="IPR019160">
    <property type="entry name" value="Sec3_CC"/>
</dbReference>
<dbReference type="EMBL" id="LRGB01003123">
    <property type="protein sequence ID" value="KZS04427.1"/>
    <property type="molecule type" value="Genomic_DNA"/>
</dbReference>
<feature type="region of interest" description="Disordered" evidence="6">
    <location>
        <begin position="411"/>
        <end position="447"/>
    </location>
</feature>
<dbReference type="InterPro" id="IPR028258">
    <property type="entry name" value="Sec3-PIP2_bind"/>
</dbReference>